<evidence type="ECO:0000256" key="3">
    <source>
        <dbReference type="ARBA" id="ARBA00022475"/>
    </source>
</evidence>
<evidence type="ECO:0000256" key="5">
    <source>
        <dbReference type="ARBA" id="ARBA00022989"/>
    </source>
</evidence>
<dbReference type="PANTHER" id="PTHR23517:SF13">
    <property type="entry name" value="MAJOR FACILITATOR SUPERFAMILY MFS_1"/>
    <property type="match status" value="1"/>
</dbReference>
<feature type="transmembrane region" description="Helical" evidence="7">
    <location>
        <begin position="362"/>
        <end position="384"/>
    </location>
</feature>
<evidence type="ECO:0000313" key="10">
    <source>
        <dbReference type="Proteomes" id="UP000662770"/>
    </source>
</evidence>
<feature type="transmembrane region" description="Helical" evidence="7">
    <location>
        <begin position="211"/>
        <end position="232"/>
    </location>
</feature>
<sequence>MENKADKASFWAAALSLAATFVASATPIPLYGTYQRIDGVSYFELSLSSVVYFVGAVTALLIFGRLSNHLGRRPVSLMAVVLAAMASVSFLQVHDALPLLTGRFLQGLACGLASTALAAWVVDCAQAVPKWVAPAVISCGPMTGLTIGGIISGILVEYGPIPRQLPFYVVLVLLVICVALVMRAKETMQPSAGALASLKPQMGLPVKARKFFPVAAVTFVSTWALGGFFQAFGPAMANEQLHSSNAVAAALVFASIMAPSTIGASIAGKMRATTSQFYGMVSFAVFVGGLLLALQWGSLTLFLITSILAGTSQGMVLTGSIQTMVSHLQPKERANVLSVIYVTSYVGAAIPTLIAGRMSESFSLLQVACGYGVLALIGAITVIVSRKYQQREFQQCELNG</sequence>
<feature type="transmembrane region" description="Helical" evidence="7">
    <location>
        <begin position="41"/>
        <end position="63"/>
    </location>
</feature>
<evidence type="ECO:0000256" key="6">
    <source>
        <dbReference type="ARBA" id="ARBA00023136"/>
    </source>
</evidence>
<comment type="subcellular location">
    <subcellularLocation>
        <location evidence="1">Cell membrane</location>
        <topology evidence="1">Multi-pass membrane protein</topology>
    </subcellularLocation>
</comment>
<feature type="transmembrane region" description="Helical" evidence="7">
    <location>
        <begin position="277"/>
        <end position="296"/>
    </location>
</feature>
<feature type="transmembrane region" description="Helical" evidence="7">
    <location>
        <begin position="244"/>
        <end position="265"/>
    </location>
</feature>
<evidence type="ECO:0000259" key="8">
    <source>
        <dbReference type="PROSITE" id="PS50850"/>
    </source>
</evidence>
<feature type="transmembrane region" description="Helical" evidence="7">
    <location>
        <begin position="134"/>
        <end position="159"/>
    </location>
</feature>
<dbReference type="EMBL" id="CP071503">
    <property type="protein sequence ID" value="QSX32116.1"/>
    <property type="molecule type" value="Genomic_DNA"/>
</dbReference>
<evidence type="ECO:0000256" key="4">
    <source>
        <dbReference type="ARBA" id="ARBA00022692"/>
    </source>
</evidence>
<dbReference type="Gene3D" id="1.20.1250.20">
    <property type="entry name" value="MFS general substrate transporter like domains"/>
    <property type="match status" value="1"/>
</dbReference>
<dbReference type="InterPro" id="IPR050171">
    <property type="entry name" value="MFS_Transporters"/>
</dbReference>
<feature type="transmembrane region" description="Helical" evidence="7">
    <location>
        <begin position="336"/>
        <end position="356"/>
    </location>
</feature>
<feature type="transmembrane region" description="Helical" evidence="7">
    <location>
        <begin position="302"/>
        <end position="324"/>
    </location>
</feature>
<name>A0ABX7QKY1_9GAMM</name>
<dbReference type="InterPro" id="IPR020846">
    <property type="entry name" value="MFS_dom"/>
</dbReference>
<keyword evidence="3" id="KW-1003">Cell membrane</keyword>
<evidence type="ECO:0000256" key="2">
    <source>
        <dbReference type="ARBA" id="ARBA00022448"/>
    </source>
</evidence>
<dbReference type="PANTHER" id="PTHR23517">
    <property type="entry name" value="RESISTANCE PROTEIN MDTM, PUTATIVE-RELATED-RELATED"/>
    <property type="match status" value="1"/>
</dbReference>
<reference evidence="9 10" key="1">
    <citation type="submission" date="2021-03" db="EMBL/GenBank/DDBJ databases">
        <title>Novel species identification of genus Shewanella.</title>
        <authorList>
            <person name="Liu G."/>
            <person name="Zhang Q."/>
        </authorList>
    </citation>
    <scope>NUCLEOTIDE SEQUENCE [LARGE SCALE GENOMIC DNA]</scope>
    <source>
        <strain evidence="9 10">FJAT-51800</strain>
    </source>
</reference>
<dbReference type="RefSeq" id="WP_207353361.1">
    <property type="nucleotide sequence ID" value="NZ_CP071503.1"/>
</dbReference>
<feature type="domain" description="Major facilitator superfamily (MFS) profile" evidence="8">
    <location>
        <begin position="1"/>
        <end position="390"/>
    </location>
</feature>
<keyword evidence="6 7" id="KW-0472">Membrane</keyword>
<dbReference type="Pfam" id="PF07690">
    <property type="entry name" value="MFS_1"/>
    <property type="match status" value="1"/>
</dbReference>
<evidence type="ECO:0000256" key="7">
    <source>
        <dbReference type="SAM" id="Phobius"/>
    </source>
</evidence>
<gene>
    <name evidence="9" type="ORF">JYB87_09980</name>
</gene>
<proteinExistence type="predicted"/>
<dbReference type="InterPro" id="IPR011701">
    <property type="entry name" value="MFS"/>
</dbReference>
<accession>A0ABX7QKY1</accession>
<dbReference type="SUPFAM" id="SSF103473">
    <property type="entry name" value="MFS general substrate transporter"/>
    <property type="match status" value="1"/>
</dbReference>
<keyword evidence="5 7" id="KW-1133">Transmembrane helix</keyword>
<dbReference type="PROSITE" id="PS50850">
    <property type="entry name" value="MFS"/>
    <property type="match status" value="1"/>
</dbReference>
<keyword evidence="4 7" id="KW-0812">Transmembrane</keyword>
<keyword evidence="2" id="KW-0813">Transport</keyword>
<evidence type="ECO:0000256" key="1">
    <source>
        <dbReference type="ARBA" id="ARBA00004651"/>
    </source>
</evidence>
<dbReference type="Proteomes" id="UP000662770">
    <property type="component" value="Chromosome"/>
</dbReference>
<evidence type="ECO:0000313" key="9">
    <source>
        <dbReference type="EMBL" id="QSX32116.1"/>
    </source>
</evidence>
<keyword evidence="10" id="KW-1185">Reference proteome</keyword>
<feature type="transmembrane region" description="Helical" evidence="7">
    <location>
        <begin position="165"/>
        <end position="182"/>
    </location>
</feature>
<dbReference type="InterPro" id="IPR036259">
    <property type="entry name" value="MFS_trans_sf"/>
</dbReference>
<feature type="transmembrane region" description="Helical" evidence="7">
    <location>
        <begin position="104"/>
        <end position="122"/>
    </location>
</feature>
<protein>
    <submittedName>
        <fullName evidence="9">MFS transporter</fullName>
    </submittedName>
</protein>
<organism evidence="9 10">
    <name type="scientific">Shewanella avicenniae</name>
    <dbReference type="NCBI Taxonomy" id="2814294"/>
    <lineage>
        <taxon>Bacteria</taxon>
        <taxon>Pseudomonadati</taxon>
        <taxon>Pseudomonadota</taxon>
        <taxon>Gammaproteobacteria</taxon>
        <taxon>Alteromonadales</taxon>
        <taxon>Shewanellaceae</taxon>
        <taxon>Shewanella</taxon>
    </lineage>
</organism>
<feature type="transmembrane region" description="Helical" evidence="7">
    <location>
        <begin position="75"/>
        <end position="92"/>
    </location>
</feature>